<evidence type="ECO:0000313" key="7">
    <source>
        <dbReference type="EMBL" id="SDV99495.1"/>
    </source>
</evidence>
<reference evidence="7 8" key="1">
    <citation type="submission" date="2016-10" db="EMBL/GenBank/DDBJ databases">
        <authorList>
            <person name="de Groot N.N."/>
        </authorList>
    </citation>
    <scope>NUCLEOTIDE SEQUENCE [LARGE SCALE GENOMIC DNA]</scope>
    <source>
        <strain evidence="7 8">Nm110</strain>
    </source>
</reference>
<keyword evidence="2 5" id="KW-0690">Ribosome biogenesis</keyword>
<dbReference type="Proteomes" id="UP000183454">
    <property type="component" value="Unassembled WGS sequence"/>
</dbReference>
<protein>
    <recommendedName>
        <fullName evidence="5">Putative pre-16S rRNA nuclease</fullName>
        <ecNumber evidence="5">3.1.-.-</ecNumber>
    </recommendedName>
</protein>
<dbReference type="GO" id="GO:0016788">
    <property type="term" value="F:hydrolase activity, acting on ester bonds"/>
    <property type="evidence" value="ECO:0007669"/>
    <property type="project" value="UniProtKB-UniRule"/>
</dbReference>
<dbReference type="InterPro" id="IPR006641">
    <property type="entry name" value="YqgF/RNaseH-like_dom"/>
</dbReference>
<dbReference type="InterPro" id="IPR012337">
    <property type="entry name" value="RNaseH-like_sf"/>
</dbReference>
<dbReference type="InterPro" id="IPR037027">
    <property type="entry name" value="YqgF/RNaseH-like_dom_sf"/>
</dbReference>
<keyword evidence="1 5" id="KW-0963">Cytoplasm</keyword>
<dbReference type="CDD" id="cd16964">
    <property type="entry name" value="YqgF"/>
    <property type="match status" value="1"/>
</dbReference>
<evidence type="ECO:0000256" key="3">
    <source>
        <dbReference type="ARBA" id="ARBA00022722"/>
    </source>
</evidence>
<dbReference type="NCBIfam" id="TIGR00250">
    <property type="entry name" value="RNAse_H_YqgF"/>
    <property type="match status" value="1"/>
</dbReference>
<gene>
    <name evidence="7" type="ORF">SAMN05421882_100168</name>
</gene>
<dbReference type="InterPro" id="IPR005227">
    <property type="entry name" value="YqgF"/>
</dbReference>
<dbReference type="GO" id="GO:0004518">
    <property type="term" value="F:nuclease activity"/>
    <property type="evidence" value="ECO:0007669"/>
    <property type="project" value="UniProtKB-KW"/>
</dbReference>
<comment type="subcellular location">
    <subcellularLocation>
        <location evidence="5">Cytoplasm</location>
    </subcellularLocation>
</comment>
<evidence type="ECO:0000256" key="4">
    <source>
        <dbReference type="ARBA" id="ARBA00022801"/>
    </source>
</evidence>
<evidence type="ECO:0000259" key="6">
    <source>
        <dbReference type="SMART" id="SM00732"/>
    </source>
</evidence>
<accession>A0A1H2PXB5</accession>
<dbReference type="PANTHER" id="PTHR33317:SF4">
    <property type="entry name" value="POLYNUCLEOTIDYL TRANSFERASE, RIBONUCLEASE H-LIKE SUPERFAMILY PROTEIN"/>
    <property type="match status" value="1"/>
</dbReference>
<dbReference type="AlphaFoldDB" id="A0A1H2PXB5"/>
<dbReference type="EMBL" id="FNNH01000001">
    <property type="protein sequence ID" value="SDV99495.1"/>
    <property type="molecule type" value="Genomic_DNA"/>
</dbReference>
<dbReference type="GO" id="GO:0005829">
    <property type="term" value="C:cytosol"/>
    <property type="evidence" value="ECO:0007669"/>
    <property type="project" value="TreeGrafter"/>
</dbReference>
<keyword evidence="3 5" id="KW-0540">Nuclease</keyword>
<feature type="domain" description="YqgF/RNase H-like" evidence="6">
    <location>
        <begin position="33"/>
        <end position="133"/>
    </location>
</feature>
<dbReference type="HAMAP" id="MF_00651">
    <property type="entry name" value="Nuclease_YqgF"/>
    <property type="match status" value="1"/>
</dbReference>
<dbReference type="GO" id="GO:0000967">
    <property type="term" value="P:rRNA 5'-end processing"/>
    <property type="evidence" value="ECO:0007669"/>
    <property type="project" value="UniProtKB-UniRule"/>
</dbReference>
<evidence type="ECO:0000256" key="2">
    <source>
        <dbReference type="ARBA" id="ARBA00022517"/>
    </source>
</evidence>
<evidence type="ECO:0000313" key="8">
    <source>
        <dbReference type="Proteomes" id="UP000183454"/>
    </source>
</evidence>
<sequence length="171" mass="19100">MLNSDNCIQATLTINSSVHGVENVSEMGRLPKGTVLAFDFGKKRIGVAVGEKEMRLAHPLMTIHGEMTRQRFEAIAKLIETWQPVLLVVGLPVHADGTEHELTQLSRRFARRLEGRYRIKSVLVDERYTTITAKSALGELGIKGKKQKPMLDQIAAQHILQSFFDGNYATT</sequence>
<organism evidence="7 8">
    <name type="scientific">Nitrosomonas communis</name>
    <dbReference type="NCBI Taxonomy" id="44574"/>
    <lineage>
        <taxon>Bacteria</taxon>
        <taxon>Pseudomonadati</taxon>
        <taxon>Pseudomonadota</taxon>
        <taxon>Betaproteobacteria</taxon>
        <taxon>Nitrosomonadales</taxon>
        <taxon>Nitrosomonadaceae</taxon>
        <taxon>Nitrosomonas</taxon>
    </lineage>
</organism>
<name>A0A1H2PXB5_9PROT</name>
<evidence type="ECO:0000256" key="1">
    <source>
        <dbReference type="ARBA" id="ARBA00022490"/>
    </source>
</evidence>
<dbReference type="EC" id="3.1.-.-" evidence="5"/>
<dbReference type="PANTHER" id="PTHR33317">
    <property type="entry name" value="POLYNUCLEOTIDYL TRANSFERASE, RIBONUCLEASE H-LIKE SUPERFAMILY PROTEIN"/>
    <property type="match status" value="1"/>
</dbReference>
<comment type="similarity">
    <text evidence="5">Belongs to the YqgF HJR family.</text>
</comment>
<dbReference type="SMART" id="SM00732">
    <property type="entry name" value="YqgFc"/>
    <property type="match status" value="1"/>
</dbReference>
<dbReference type="Gene3D" id="3.30.420.140">
    <property type="entry name" value="YqgF/RNase H-like domain"/>
    <property type="match status" value="1"/>
</dbReference>
<keyword evidence="4 5" id="KW-0378">Hydrolase</keyword>
<dbReference type="Pfam" id="PF03652">
    <property type="entry name" value="RuvX"/>
    <property type="match status" value="1"/>
</dbReference>
<comment type="function">
    <text evidence="5">Could be a nuclease involved in processing of the 5'-end of pre-16S rRNA.</text>
</comment>
<dbReference type="SUPFAM" id="SSF53098">
    <property type="entry name" value="Ribonuclease H-like"/>
    <property type="match status" value="1"/>
</dbReference>
<proteinExistence type="inferred from homology"/>
<evidence type="ECO:0000256" key="5">
    <source>
        <dbReference type="HAMAP-Rule" id="MF_00651"/>
    </source>
</evidence>